<dbReference type="OrthoDB" id="9802097at2"/>
<dbReference type="Pfam" id="PF13500">
    <property type="entry name" value="AAA_26"/>
    <property type="match status" value="1"/>
</dbReference>
<dbReference type="InterPro" id="IPR027417">
    <property type="entry name" value="P-loop_NTPase"/>
</dbReference>
<comment type="caution">
    <text evidence="8">Lacks conserved residue(s) required for the propagation of feature annotation.</text>
</comment>
<evidence type="ECO:0000256" key="4">
    <source>
        <dbReference type="ARBA" id="ARBA00022741"/>
    </source>
</evidence>
<feature type="binding site" evidence="8">
    <location>
        <begin position="113"/>
        <end position="116"/>
    </location>
    <ligand>
        <name>ATP</name>
        <dbReference type="ChEBI" id="CHEBI:30616"/>
    </ligand>
</feature>
<dbReference type="HAMAP" id="MF_00336">
    <property type="entry name" value="BioD"/>
    <property type="match status" value="1"/>
</dbReference>
<comment type="function">
    <text evidence="8">Catalyzes a mechanistically unusual reaction, the ATP-dependent insertion of CO2 between the N7 and N8 nitrogen atoms of 7,8-diaminopelargonic acid (DAPA, also called 7,8-diammoniononanoate) to form a ureido ring.</text>
</comment>
<gene>
    <name evidence="8 9" type="primary">bioD</name>
    <name evidence="9" type="ORF">NCTC12742_01563</name>
</gene>
<dbReference type="PANTHER" id="PTHR43210:SF5">
    <property type="entry name" value="DETHIOBIOTIN SYNTHETASE"/>
    <property type="match status" value="1"/>
</dbReference>
<comment type="catalytic activity">
    <reaction evidence="8">
        <text>(7R,8S)-7,8-diammoniononanoate + CO2 + ATP = (4R,5S)-dethiobiotin + ADP + phosphate + 3 H(+)</text>
        <dbReference type="Rhea" id="RHEA:15805"/>
        <dbReference type="ChEBI" id="CHEBI:15378"/>
        <dbReference type="ChEBI" id="CHEBI:16526"/>
        <dbReference type="ChEBI" id="CHEBI:30616"/>
        <dbReference type="ChEBI" id="CHEBI:43474"/>
        <dbReference type="ChEBI" id="CHEBI:149469"/>
        <dbReference type="ChEBI" id="CHEBI:149473"/>
        <dbReference type="ChEBI" id="CHEBI:456216"/>
        <dbReference type="EC" id="6.3.3.3"/>
    </reaction>
</comment>
<evidence type="ECO:0000256" key="3">
    <source>
        <dbReference type="ARBA" id="ARBA00022723"/>
    </source>
</evidence>
<dbReference type="Proteomes" id="UP000272771">
    <property type="component" value="Chromosome"/>
</dbReference>
<reference evidence="9 10" key="1">
    <citation type="submission" date="2018-12" db="EMBL/GenBank/DDBJ databases">
        <authorList>
            <consortium name="Pathogen Informatics"/>
        </authorList>
    </citation>
    <scope>NUCLEOTIDE SEQUENCE [LARGE SCALE GENOMIC DNA]</scope>
    <source>
        <strain evidence="9 10">NCTC12742</strain>
    </source>
</reference>
<evidence type="ECO:0000256" key="2">
    <source>
        <dbReference type="ARBA" id="ARBA00022598"/>
    </source>
</evidence>
<feature type="binding site" evidence="8">
    <location>
        <begin position="13"/>
        <end position="18"/>
    </location>
    <ligand>
        <name>ATP</name>
        <dbReference type="ChEBI" id="CHEBI:30616"/>
    </ligand>
</feature>
<comment type="subunit">
    <text evidence="8">Homodimer.</text>
</comment>
<dbReference type="AlphaFoldDB" id="A0A3S4Z531"/>
<feature type="binding site" evidence="8">
    <location>
        <position position="52"/>
    </location>
    <ligand>
        <name>Mg(2+)</name>
        <dbReference type="ChEBI" id="CHEBI:18420"/>
    </ligand>
</feature>
<dbReference type="FunFam" id="3.40.50.300:FF:000292">
    <property type="entry name" value="ATP-dependent dethiobiotin synthetase BioD"/>
    <property type="match status" value="1"/>
</dbReference>
<evidence type="ECO:0000256" key="7">
    <source>
        <dbReference type="ARBA" id="ARBA00022842"/>
    </source>
</evidence>
<dbReference type="GO" id="GO:0000287">
    <property type="term" value="F:magnesium ion binding"/>
    <property type="evidence" value="ECO:0007669"/>
    <property type="project" value="UniProtKB-UniRule"/>
</dbReference>
<dbReference type="UniPathway" id="UPA00078">
    <property type="reaction ID" value="UER00161"/>
</dbReference>
<dbReference type="PIRSF" id="PIRSF006755">
    <property type="entry name" value="DTB_synth"/>
    <property type="match status" value="1"/>
</dbReference>
<dbReference type="RefSeq" id="WP_004283451.1">
    <property type="nucleotide sequence ID" value="NZ_CAUJRG010000001.1"/>
</dbReference>
<dbReference type="GO" id="GO:0005829">
    <property type="term" value="C:cytosol"/>
    <property type="evidence" value="ECO:0007669"/>
    <property type="project" value="TreeGrafter"/>
</dbReference>
<feature type="binding site" evidence="8">
    <location>
        <position position="113"/>
    </location>
    <ligand>
        <name>Mg(2+)</name>
        <dbReference type="ChEBI" id="CHEBI:18420"/>
    </ligand>
</feature>
<feature type="active site" evidence="8">
    <location>
        <position position="38"/>
    </location>
</feature>
<protein>
    <recommendedName>
        <fullName evidence="8">ATP-dependent dethiobiotin synthetase BioD</fullName>
        <ecNumber evidence="8">6.3.3.3</ecNumber>
    </recommendedName>
    <alternativeName>
        <fullName evidence="8">DTB synthetase</fullName>
        <shortName evidence="8">DTBS</shortName>
    </alternativeName>
    <alternativeName>
        <fullName evidence="8">Dethiobiotin synthase</fullName>
    </alternativeName>
</protein>
<dbReference type="EC" id="6.3.3.3" evidence="8"/>
<comment type="pathway">
    <text evidence="8">Cofactor biosynthesis; biotin biosynthesis; biotin from 7,8-diaminononanoate: step 1/2.</text>
</comment>
<keyword evidence="6 8" id="KW-0067">ATP-binding</keyword>
<keyword evidence="4 8" id="KW-0547">Nucleotide-binding</keyword>
<keyword evidence="2 8" id="KW-0436">Ligase</keyword>
<keyword evidence="1 8" id="KW-0963">Cytoplasm</keyword>
<evidence type="ECO:0000256" key="8">
    <source>
        <dbReference type="HAMAP-Rule" id="MF_00336"/>
    </source>
</evidence>
<comment type="subcellular location">
    <subcellularLocation>
        <location evidence="8">Cytoplasm</location>
    </subcellularLocation>
</comment>
<feature type="binding site" evidence="8">
    <location>
        <begin position="173"/>
        <end position="174"/>
    </location>
    <ligand>
        <name>ATP</name>
        <dbReference type="ChEBI" id="CHEBI:30616"/>
    </ligand>
</feature>
<feature type="binding site" evidence="8">
    <location>
        <position position="42"/>
    </location>
    <ligand>
        <name>substrate</name>
    </ligand>
</feature>
<feature type="binding site" evidence="8">
    <location>
        <position position="17"/>
    </location>
    <ligand>
        <name>Mg(2+)</name>
        <dbReference type="ChEBI" id="CHEBI:18420"/>
    </ligand>
</feature>
<keyword evidence="7 8" id="KW-0460">Magnesium</keyword>
<evidence type="ECO:0000256" key="1">
    <source>
        <dbReference type="ARBA" id="ARBA00022490"/>
    </source>
</evidence>
<sequence>MHPAYFIAGTDTGIGKTFCTTALLHAAKKSGLHSTGYKPVATEADENGWNEDVSALRAASSEVYAYQDHNGYTFREATAPHLAAVDENRPINTACLSEGLAKLKQKSGLVLVEGAGGWLTPLDDETDFADWVVSQQLPVILVVGMKLGCINHALLTVEAIRHSGLELAGWVANCITAQPHRLEDYLDTLVKRIPAPLLGLMPYMPGARAETVAEFLDIGLLD</sequence>
<dbReference type="STRING" id="28091.SAMEA3174300_00124"/>
<organism evidence="9 10">
    <name type="scientific">Neisseria weaveri</name>
    <dbReference type="NCBI Taxonomy" id="28091"/>
    <lineage>
        <taxon>Bacteria</taxon>
        <taxon>Pseudomonadati</taxon>
        <taxon>Pseudomonadota</taxon>
        <taxon>Betaproteobacteria</taxon>
        <taxon>Neisseriales</taxon>
        <taxon>Neisseriaceae</taxon>
        <taxon>Neisseria</taxon>
    </lineage>
</organism>
<dbReference type="GO" id="GO:0005524">
    <property type="term" value="F:ATP binding"/>
    <property type="evidence" value="ECO:0007669"/>
    <property type="project" value="UniProtKB-UniRule"/>
</dbReference>
<dbReference type="PANTHER" id="PTHR43210">
    <property type="entry name" value="DETHIOBIOTIN SYNTHETASE"/>
    <property type="match status" value="1"/>
</dbReference>
<comment type="cofactor">
    <cofactor evidence="8">
        <name>Mg(2+)</name>
        <dbReference type="ChEBI" id="CHEBI:18420"/>
    </cofactor>
</comment>
<accession>A0A3S4Z531</accession>
<dbReference type="CDD" id="cd03109">
    <property type="entry name" value="DTBS"/>
    <property type="match status" value="1"/>
</dbReference>
<keyword evidence="3 8" id="KW-0479">Metal-binding</keyword>
<dbReference type="NCBIfam" id="TIGR00347">
    <property type="entry name" value="bioD"/>
    <property type="match status" value="1"/>
</dbReference>
<dbReference type="Gene3D" id="3.40.50.300">
    <property type="entry name" value="P-loop containing nucleotide triphosphate hydrolases"/>
    <property type="match status" value="1"/>
</dbReference>
<name>A0A3S4Z531_9NEIS</name>
<evidence type="ECO:0000313" key="9">
    <source>
        <dbReference type="EMBL" id="VEJ51663.1"/>
    </source>
</evidence>
<evidence type="ECO:0000256" key="6">
    <source>
        <dbReference type="ARBA" id="ARBA00022840"/>
    </source>
</evidence>
<feature type="binding site" evidence="8">
    <location>
        <position position="52"/>
    </location>
    <ligand>
        <name>ATP</name>
        <dbReference type="ChEBI" id="CHEBI:30616"/>
    </ligand>
</feature>
<evidence type="ECO:0000256" key="5">
    <source>
        <dbReference type="ARBA" id="ARBA00022756"/>
    </source>
</evidence>
<dbReference type="EMBL" id="LR134533">
    <property type="protein sequence ID" value="VEJ51663.1"/>
    <property type="molecule type" value="Genomic_DNA"/>
</dbReference>
<keyword evidence="5 8" id="KW-0093">Biotin biosynthesis</keyword>
<dbReference type="InterPro" id="IPR004472">
    <property type="entry name" value="DTB_synth_BioD"/>
</dbReference>
<dbReference type="GO" id="GO:0004141">
    <property type="term" value="F:dethiobiotin synthase activity"/>
    <property type="evidence" value="ECO:0007669"/>
    <property type="project" value="UniProtKB-UniRule"/>
</dbReference>
<proteinExistence type="inferred from homology"/>
<dbReference type="GO" id="GO:0009102">
    <property type="term" value="P:biotin biosynthetic process"/>
    <property type="evidence" value="ECO:0007669"/>
    <property type="project" value="UniProtKB-UniRule"/>
</dbReference>
<evidence type="ECO:0000313" key="10">
    <source>
        <dbReference type="Proteomes" id="UP000272771"/>
    </source>
</evidence>
<dbReference type="SUPFAM" id="SSF52540">
    <property type="entry name" value="P-loop containing nucleoside triphosphate hydrolases"/>
    <property type="match status" value="1"/>
</dbReference>
<keyword evidence="10" id="KW-1185">Reference proteome</keyword>
<dbReference type="GO" id="GO:0042803">
    <property type="term" value="F:protein homodimerization activity"/>
    <property type="evidence" value="ECO:0007669"/>
    <property type="project" value="UniProtKB-ARBA"/>
</dbReference>
<comment type="similarity">
    <text evidence="8">Belongs to the dethiobiotin synthetase family.</text>
</comment>